<keyword evidence="9 10" id="KW-0119">Carbohydrate metabolism</keyword>
<protein>
    <recommendedName>
        <fullName evidence="10">Galactose-1-phosphate uridylyltransferase</fullName>
        <shortName evidence="10">Gal-1-P uridylyltransferase</shortName>
        <ecNumber evidence="10">2.7.7.12</ecNumber>
    </recommendedName>
    <alternativeName>
        <fullName evidence="10">UDP-glucose--hexose-1-phosphate uridylyltransferase</fullName>
    </alternativeName>
</protein>
<evidence type="ECO:0000259" key="11">
    <source>
        <dbReference type="Pfam" id="PF01087"/>
    </source>
</evidence>
<evidence type="ECO:0000313" key="13">
    <source>
        <dbReference type="EMBL" id="MCQ5122141.1"/>
    </source>
</evidence>
<dbReference type="PROSITE" id="PS01163">
    <property type="entry name" value="GAL_P_UDP_TRANSF_II"/>
    <property type="match status" value="1"/>
</dbReference>
<comment type="catalytic activity">
    <reaction evidence="1 10">
        <text>alpha-D-galactose 1-phosphate + UDP-alpha-D-glucose = alpha-D-glucose 1-phosphate + UDP-alpha-D-galactose</text>
        <dbReference type="Rhea" id="RHEA:13989"/>
        <dbReference type="ChEBI" id="CHEBI:58336"/>
        <dbReference type="ChEBI" id="CHEBI:58601"/>
        <dbReference type="ChEBI" id="CHEBI:58885"/>
        <dbReference type="ChEBI" id="CHEBI:66914"/>
        <dbReference type="EC" id="2.7.7.12"/>
    </reaction>
</comment>
<sequence>MDSLIASLLAYGKKHQLYEEADTVYVTNQLLHLLGKESYEEAKPLAMPIETILEKLCDAAVENKRLEDTQRQRDAFDSALMNAMMARPSSIIAHFEALYAKDAKQATDWFYEQSIASHYIRMDRIAKNICYRADTRFGTLDITINLSKPEKDPKDIAAALHAASSTYPKCVICRECEGYYGNVNCDGRSNHRIIPLELDHHRWYLQYSPYVYYNEHCIVLNEAHTPMKITKQTFMNLLSFVKQFPHYFLGSNADLPIVGGSILSHDHYQGGRYTFAMSEAKIMKQYDCFIEQGIETERLYWPLTTLRLKGKQIEALCDAAEVILRTWRSYSDESVGVIAKSDALHNTITPIARQRNGIYELDLVLRNNRTSEAHPLGIFHPHEEIHHIKKENIGLIEVMGLAVLPARLIRELADMERYVLGQPTQGEIGSHIDWLKALMGKHTFTQANAAEILKQEIAEVFAEGLAHCGVFKLDHAGEEACDRFMEQVLQNTTTNTGGRT</sequence>
<evidence type="ECO:0000259" key="12">
    <source>
        <dbReference type="Pfam" id="PF02744"/>
    </source>
</evidence>
<dbReference type="PIRSF" id="PIRSF006005">
    <property type="entry name" value="GalT_BS"/>
    <property type="match status" value="1"/>
</dbReference>
<evidence type="ECO:0000256" key="5">
    <source>
        <dbReference type="ARBA" id="ARBA00022490"/>
    </source>
</evidence>
<comment type="pathway">
    <text evidence="3 10">Carbohydrate metabolism; galactose metabolism.</text>
</comment>
<evidence type="ECO:0000256" key="9">
    <source>
        <dbReference type="ARBA" id="ARBA00023277"/>
    </source>
</evidence>
<dbReference type="GO" id="GO:0016779">
    <property type="term" value="F:nucleotidyltransferase activity"/>
    <property type="evidence" value="ECO:0007669"/>
    <property type="project" value="UniProtKB-KW"/>
</dbReference>
<dbReference type="InterPro" id="IPR005850">
    <property type="entry name" value="GalP_Utransf_C"/>
</dbReference>
<comment type="similarity">
    <text evidence="4 10">Belongs to the galactose-1-phosphate uridylyltransferase type 2 family.</text>
</comment>
<accession>A0ABT1SLP8</accession>
<dbReference type="Proteomes" id="UP001524435">
    <property type="component" value="Unassembled WGS sequence"/>
</dbReference>
<dbReference type="InterPro" id="IPR005849">
    <property type="entry name" value="GalP_Utransf_N"/>
</dbReference>
<dbReference type="EC" id="2.7.7.12" evidence="10"/>
<evidence type="ECO:0000256" key="1">
    <source>
        <dbReference type="ARBA" id="ARBA00001107"/>
    </source>
</evidence>
<evidence type="ECO:0000313" key="14">
    <source>
        <dbReference type="Proteomes" id="UP001524435"/>
    </source>
</evidence>
<evidence type="ECO:0000256" key="3">
    <source>
        <dbReference type="ARBA" id="ARBA00004947"/>
    </source>
</evidence>
<dbReference type="PANTHER" id="PTHR39191">
    <property type="entry name" value="GALACTOSE-1-PHOSPHATE URIDYLYLTRANSFERASE"/>
    <property type="match status" value="1"/>
</dbReference>
<keyword evidence="7 10" id="KW-0548">Nucleotidyltransferase</keyword>
<feature type="domain" description="Galactose-1-phosphate uridyl transferase N-terminal" evidence="11">
    <location>
        <begin position="18"/>
        <end position="226"/>
    </location>
</feature>
<organism evidence="13 14">
    <name type="scientific">Massilicoli timonensis</name>
    <dbReference type="NCBI Taxonomy" id="2015901"/>
    <lineage>
        <taxon>Bacteria</taxon>
        <taxon>Bacillati</taxon>
        <taxon>Bacillota</taxon>
        <taxon>Erysipelotrichia</taxon>
        <taxon>Erysipelotrichales</taxon>
        <taxon>Erysipelotrichaceae</taxon>
        <taxon>Massilicoli</taxon>
    </lineage>
</organism>
<keyword evidence="5 10" id="KW-0963">Cytoplasm</keyword>
<keyword evidence="8 10" id="KW-0299">Galactose metabolism</keyword>
<evidence type="ECO:0000256" key="2">
    <source>
        <dbReference type="ARBA" id="ARBA00004496"/>
    </source>
</evidence>
<dbReference type="PANTHER" id="PTHR39191:SF1">
    <property type="entry name" value="DUF4922 DOMAIN-CONTAINING PROTEIN"/>
    <property type="match status" value="1"/>
</dbReference>
<comment type="caution">
    <text evidence="13">The sequence shown here is derived from an EMBL/GenBank/DDBJ whole genome shotgun (WGS) entry which is preliminary data.</text>
</comment>
<dbReference type="EMBL" id="JANGCH010000010">
    <property type="protein sequence ID" value="MCQ5122141.1"/>
    <property type="molecule type" value="Genomic_DNA"/>
</dbReference>
<dbReference type="Pfam" id="PF02744">
    <property type="entry name" value="GalP_UDP_tr_C"/>
    <property type="match status" value="1"/>
</dbReference>
<feature type="domain" description="Galactose-1-phosphate uridyl transferase C-terminal" evidence="12">
    <location>
        <begin position="242"/>
        <end position="421"/>
    </location>
</feature>
<reference evidence="13 14" key="1">
    <citation type="submission" date="2022-06" db="EMBL/GenBank/DDBJ databases">
        <title>Isolation of gut microbiota from human fecal samples.</title>
        <authorList>
            <person name="Pamer E.G."/>
            <person name="Barat B."/>
            <person name="Waligurski E."/>
            <person name="Medina S."/>
            <person name="Paddock L."/>
            <person name="Mostad J."/>
        </authorList>
    </citation>
    <scope>NUCLEOTIDE SEQUENCE [LARGE SCALE GENOMIC DNA]</scope>
    <source>
        <strain evidence="13 14">DFI.6.1</strain>
    </source>
</reference>
<dbReference type="HAMAP" id="MF_00571">
    <property type="entry name" value="GalP_UDP_trans"/>
    <property type="match status" value="1"/>
</dbReference>
<evidence type="ECO:0000256" key="7">
    <source>
        <dbReference type="ARBA" id="ARBA00022695"/>
    </source>
</evidence>
<evidence type="ECO:0000256" key="4">
    <source>
        <dbReference type="ARBA" id="ARBA00008706"/>
    </source>
</evidence>
<dbReference type="InterPro" id="IPR000766">
    <property type="entry name" value="GalP_uridyl_Trfase_II"/>
</dbReference>
<dbReference type="InterPro" id="IPR023425">
    <property type="entry name" value="GalP_uridyl_Trfase_II_CS"/>
</dbReference>
<dbReference type="Pfam" id="PF01087">
    <property type="entry name" value="GalP_UDP_transf"/>
    <property type="match status" value="1"/>
</dbReference>
<dbReference type="RefSeq" id="WP_178200357.1">
    <property type="nucleotide sequence ID" value="NZ_CALVCM010000027.1"/>
</dbReference>
<gene>
    <name evidence="10" type="primary">galT</name>
    <name evidence="13" type="ORF">NE663_07700</name>
</gene>
<dbReference type="NCBIfam" id="NF003629">
    <property type="entry name" value="PRK05270.1-2"/>
    <property type="match status" value="1"/>
</dbReference>
<name>A0ABT1SLP8_9FIRM</name>
<keyword evidence="6 10" id="KW-0808">Transferase</keyword>
<keyword evidence="14" id="KW-1185">Reference proteome</keyword>
<evidence type="ECO:0000256" key="8">
    <source>
        <dbReference type="ARBA" id="ARBA00023144"/>
    </source>
</evidence>
<evidence type="ECO:0000256" key="6">
    <source>
        <dbReference type="ARBA" id="ARBA00022679"/>
    </source>
</evidence>
<comment type="subcellular location">
    <subcellularLocation>
        <location evidence="2 10">Cytoplasm</location>
    </subcellularLocation>
</comment>
<proteinExistence type="inferred from homology"/>
<evidence type="ECO:0000256" key="10">
    <source>
        <dbReference type="HAMAP-Rule" id="MF_00571"/>
    </source>
</evidence>